<evidence type="ECO:0000313" key="4">
    <source>
        <dbReference type="Proteomes" id="UP000606974"/>
    </source>
</evidence>
<comment type="caution">
    <text evidence="3">The sequence shown here is derived from an EMBL/GenBank/DDBJ whole genome shotgun (WGS) entry which is preliminary data.</text>
</comment>
<dbReference type="OrthoDB" id="10325541at2759"/>
<evidence type="ECO:0000256" key="1">
    <source>
        <dbReference type="SAM" id="MobiDB-lite"/>
    </source>
</evidence>
<name>A0A8H7ARE9_9EURO</name>
<proteinExistence type="predicted"/>
<evidence type="ECO:0000313" key="3">
    <source>
        <dbReference type="EMBL" id="KAF7511816.1"/>
    </source>
</evidence>
<feature type="region of interest" description="Disordered" evidence="1">
    <location>
        <begin position="62"/>
        <end position="89"/>
    </location>
</feature>
<reference evidence="3" key="1">
    <citation type="submission" date="2020-02" db="EMBL/GenBank/DDBJ databases">
        <authorList>
            <person name="Palmer J.M."/>
        </authorList>
    </citation>
    <scope>NUCLEOTIDE SEQUENCE</scope>
    <source>
        <strain evidence="3">EPUS1.4</strain>
        <tissue evidence="3">Thallus</tissue>
    </source>
</reference>
<accession>A0A8H7ARE9</accession>
<dbReference type="EMBL" id="JAACFV010000017">
    <property type="protein sequence ID" value="KAF7511816.1"/>
    <property type="molecule type" value="Genomic_DNA"/>
</dbReference>
<dbReference type="Proteomes" id="UP000606974">
    <property type="component" value="Unassembled WGS sequence"/>
</dbReference>
<keyword evidence="2" id="KW-0812">Transmembrane</keyword>
<keyword evidence="2" id="KW-1133">Transmembrane helix</keyword>
<dbReference type="AlphaFoldDB" id="A0A8H7ARE9"/>
<feature type="transmembrane region" description="Helical" evidence="2">
    <location>
        <begin position="6"/>
        <end position="24"/>
    </location>
</feature>
<keyword evidence="4" id="KW-1185">Reference proteome</keyword>
<organism evidence="3 4">
    <name type="scientific">Endocarpon pusillum</name>
    <dbReference type="NCBI Taxonomy" id="364733"/>
    <lineage>
        <taxon>Eukaryota</taxon>
        <taxon>Fungi</taxon>
        <taxon>Dikarya</taxon>
        <taxon>Ascomycota</taxon>
        <taxon>Pezizomycotina</taxon>
        <taxon>Eurotiomycetes</taxon>
        <taxon>Chaetothyriomycetidae</taxon>
        <taxon>Verrucariales</taxon>
        <taxon>Verrucariaceae</taxon>
        <taxon>Endocarpon</taxon>
    </lineage>
</organism>
<protein>
    <submittedName>
        <fullName evidence="3">Uncharacterized protein</fullName>
    </submittedName>
</protein>
<sequence>MPTLFCYILVIIVLISALSFIGLWQSKRQLGSVSPRCRGGKCGLQISDPKSLLNIEGDESFATRQEGDGGDTLLETGQEKQPPPPTSYLGLPLREQWLHALPPPHEDLHVRPAFRPTTAQFGITSGQLAMMVRQQDERDHQDMIASQIPRSGSTPTSLSPSQPCLNVDEKENKNVELKFVRYYLEADLHQVWKRKILACVGSYY</sequence>
<gene>
    <name evidence="3" type="ORF">GJ744_003547</name>
</gene>
<evidence type="ECO:0000256" key="2">
    <source>
        <dbReference type="SAM" id="Phobius"/>
    </source>
</evidence>
<keyword evidence="2" id="KW-0472">Membrane</keyword>